<comment type="caution">
    <text evidence="3">The sequence shown here is derived from an EMBL/GenBank/DDBJ whole genome shotgun (WGS) entry which is preliminary data.</text>
</comment>
<gene>
    <name evidence="3" type="ORF">IAD41_08860</name>
</gene>
<dbReference type="InterPro" id="IPR011990">
    <property type="entry name" value="TPR-like_helical_dom_sf"/>
</dbReference>
<reference evidence="3" key="2">
    <citation type="journal article" date="2021" name="PeerJ">
        <title>Extensive microbial diversity within the chicken gut microbiome revealed by metagenomics and culture.</title>
        <authorList>
            <person name="Gilroy R."/>
            <person name="Ravi A."/>
            <person name="Getino M."/>
            <person name="Pursley I."/>
            <person name="Horton D.L."/>
            <person name="Alikhan N.F."/>
            <person name="Baker D."/>
            <person name="Gharbi K."/>
            <person name="Hall N."/>
            <person name="Watson M."/>
            <person name="Adriaenssens E.M."/>
            <person name="Foster-Nyarko E."/>
            <person name="Jarju S."/>
            <person name="Secka A."/>
            <person name="Antonio M."/>
            <person name="Oren A."/>
            <person name="Chaudhuri R.R."/>
            <person name="La Ragione R."/>
            <person name="Hildebrand F."/>
            <person name="Pallen M.J."/>
        </authorList>
    </citation>
    <scope>NUCLEOTIDE SEQUENCE</scope>
    <source>
        <strain evidence="3">CHK152-2994</strain>
    </source>
</reference>
<dbReference type="AlphaFoldDB" id="A0A9D1FX64"/>
<dbReference type="PANTHER" id="PTHR12558">
    <property type="entry name" value="CELL DIVISION CYCLE 16,23,27"/>
    <property type="match status" value="1"/>
</dbReference>
<protein>
    <submittedName>
        <fullName evidence="3">Tetratricopeptide repeat protein</fullName>
    </submittedName>
</protein>
<dbReference type="Proteomes" id="UP000824139">
    <property type="component" value="Unassembled WGS sequence"/>
</dbReference>
<feature type="non-terminal residue" evidence="3">
    <location>
        <position position="512"/>
    </location>
</feature>
<feature type="repeat" description="TPR" evidence="1">
    <location>
        <begin position="306"/>
        <end position="339"/>
    </location>
</feature>
<keyword evidence="1" id="KW-0802">TPR repeat</keyword>
<evidence type="ECO:0000313" key="4">
    <source>
        <dbReference type="Proteomes" id="UP000824139"/>
    </source>
</evidence>
<dbReference type="PANTHER" id="PTHR12558:SF13">
    <property type="entry name" value="CELL DIVISION CYCLE PROTEIN 27 HOMOLOG"/>
    <property type="match status" value="1"/>
</dbReference>
<proteinExistence type="predicted"/>
<evidence type="ECO:0000256" key="2">
    <source>
        <dbReference type="SAM" id="SignalP"/>
    </source>
</evidence>
<feature type="chain" id="PRO_5038579496" evidence="2">
    <location>
        <begin position="24"/>
        <end position="512"/>
    </location>
</feature>
<dbReference type="PROSITE" id="PS50005">
    <property type="entry name" value="TPR"/>
    <property type="match status" value="1"/>
</dbReference>
<sequence>MIKNRIKLTVLILLLFSNAGAWAQNPYARIQPANPLSGSPSVDLTFIEPKKATLSKNDIYNQYAIGLNRFMQSNVRAAYADFNVLIESISQSDYAYLQLATKMADIGFFNLAELALGKVRDKDISNLLNDEIKRFYFPSAKLSKSDEVYLVEIFSNIIYNDQSREATAELVKNTVLMQGSDYANYLAALGSLKSGNNDAALKYADTAIAKNPQNINYSKLKAEILSQGKKPQNALKIVKAIKQQPLLTTEYANKVNSLEQYILFKVQKNESLKNYHLGYYYYYEKELNKALKTLQSAGSNKKKTNREVYALLSRVYFDMKEFEKAQDIAQKAYKLDKNNVTALLVLGDISYRNKDYKTALKYYERAADNEKISSIPLVRTAETYQMLEKDKKAKEIFAKILKNNSDCYQAYYHMALYDKDREVPYLKKSLALNLAYKDAWIDLARVEIEKQNLRQAKIYLAIAGYIDENDFRYYYYQGLIAKAEGFTKDANVNFQKSLKLNPDYSPAKEELS</sequence>
<dbReference type="SUPFAM" id="SSF48452">
    <property type="entry name" value="TPR-like"/>
    <property type="match status" value="3"/>
</dbReference>
<dbReference type="Pfam" id="PF13432">
    <property type="entry name" value="TPR_16"/>
    <property type="match status" value="2"/>
</dbReference>
<keyword evidence="2" id="KW-0732">Signal</keyword>
<name>A0A9D1FX64_9BACT</name>
<dbReference type="Gene3D" id="1.25.40.10">
    <property type="entry name" value="Tetratricopeptide repeat domain"/>
    <property type="match status" value="3"/>
</dbReference>
<evidence type="ECO:0000256" key="1">
    <source>
        <dbReference type="PROSITE-ProRule" id="PRU00339"/>
    </source>
</evidence>
<evidence type="ECO:0000313" key="3">
    <source>
        <dbReference type="EMBL" id="HIS83697.1"/>
    </source>
</evidence>
<feature type="signal peptide" evidence="2">
    <location>
        <begin position="1"/>
        <end position="23"/>
    </location>
</feature>
<dbReference type="SMART" id="SM00028">
    <property type="entry name" value="TPR"/>
    <property type="match status" value="5"/>
</dbReference>
<dbReference type="InterPro" id="IPR019734">
    <property type="entry name" value="TPR_rpt"/>
</dbReference>
<accession>A0A9D1FX64</accession>
<reference evidence="3" key="1">
    <citation type="submission" date="2020-10" db="EMBL/GenBank/DDBJ databases">
        <authorList>
            <person name="Gilroy R."/>
        </authorList>
    </citation>
    <scope>NUCLEOTIDE SEQUENCE</scope>
    <source>
        <strain evidence="3">CHK152-2994</strain>
    </source>
</reference>
<dbReference type="EMBL" id="DVJO01000189">
    <property type="protein sequence ID" value="HIS83697.1"/>
    <property type="molecule type" value="Genomic_DNA"/>
</dbReference>
<organism evidence="3 4">
    <name type="scientific">Candidatus Scatenecus faecavium</name>
    <dbReference type="NCBI Taxonomy" id="2840915"/>
    <lineage>
        <taxon>Bacteria</taxon>
        <taxon>Candidatus Scatenecus</taxon>
    </lineage>
</organism>